<evidence type="ECO:0000313" key="3">
    <source>
        <dbReference type="Proteomes" id="UP001295684"/>
    </source>
</evidence>
<sequence>MVEYLVREPQLSYLSFCLRSVLATKFCNGKFLSPQCLFIIPSKDSVLLSKSFVITGEIHFFPVVLNSGLFLFGLLVLLLNLIALLILRSYQLDCLCEGYYHLRVPSVICLS</sequence>
<comment type="caution">
    <text evidence="2">The sequence shown here is derived from an EMBL/GenBank/DDBJ whole genome shotgun (WGS) entry which is preliminary data.</text>
</comment>
<keyword evidence="1" id="KW-0812">Transmembrane</keyword>
<feature type="transmembrane region" description="Helical" evidence="1">
    <location>
        <begin position="69"/>
        <end position="87"/>
    </location>
</feature>
<name>A0AAD1UPZ1_EUPCR</name>
<protein>
    <submittedName>
        <fullName evidence="2">Uncharacterized protein</fullName>
    </submittedName>
</protein>
<keyword evidence="1" id="KW-0472">Membrane</keyword>
<keyword evidence="3" id="KW-1185">Reference proteome</keyword>
<accession>A0AAD1UPZ1</accession>
<gene>
    <name evidence="2" type="ORF">ECRASSUSDP1_LOCUS13403</name>
</gene>
<reference evidence="2" key="1">
    <citation type="submission" date="2023-07" db="EMBL/GenBank/DDBJ databases">
        <authorList>
            <consortium name="AG Swart"/>
            <person name="Singh M."/>
            <person name="Singh A."/>
            <person name="Seah K."/>
            <person name="Emmerich C."/>
        </authorList>
    </citation>
    <scope>NUCLEOTIDE SEQUENCE</scope>
    <source>
        <strain evidence="2">DP1</strain>
    </source>
</reference>
<dbReference type="Proteomes" id="UP001295684">
    <property type="component" value="Unassembled WGS sequence"/>
</dbReference>
<organism evidence="2 3">
    <name type="scientific">Euplotes crassus</name>
    <dbReference type="NCBI Taxonomy" id="5936"/>
    <lineage>
        <taxon>Eukaryota</taxon>
        <taxon>Sar</taxon>
        <taxon>Alveolata</taxon>
        <taxon>Ciliophora</taxon>
        <taxon>Intramacronucleata</taxon>
        <taxon>Spirotrichea</taxon>
        <taxon>Hypotrichia</taxon>
        <taxon>Euplotida</taxon>
        <taxon>Euplotidae</taxon>
        <taxon>Moneuplotes</taxon>
    </lineage>
</organism>
<proteinExistence type="predicted"/>
<dbReference type="AlphaFoldDB" id="A0AAD1UPZ1"/>
<evidence type="ECO:0000256" key="1">
    <source>
        <dbReference type="SAM" id="Phobius"/>
    </source>
</evidence>
<evidence type="ECO:0000313" key="2">
    <source>
        <dbReference type="EMBL" id="CAI2372076.1"/>
    </source>
</evidence>
<keyword evidence="1" id="KW-1133">Transmembrane helix</keyword>
<dbReference type="EMBL" id="CAMPGE010013338">
    <property type="protein sequence ID" value="CAI2372076.1"/>
    <property type="molecule type" value="Genomic_DNA"/>
</dbReference>